<keyword evidence="2" id="KW-0812">Transmembrane</keyword>
<feature type="signal peptide" evidence="3">
    <location>
        <begin position="1"/>
        <end position="27"/>
    </location>
</feature>
<dbReference type="Gene3D" id="2.10.25.10">
    <property type="entry name" value="Laminin"/>
    <property type="match status" value="2"/>
</dbReference>
<feature type="chain" id="PRO_5028916354" evidence="3">
    <location>
        <begin position="28"/>
        <end position="482"/>
    </location>
</feature>
<evidence type="ECO:0000256" key="2">
    <source>
        <dbReference type="SAM" id="Phobius"/>
    </source>
</evidence>
<keyword evidence="2" id="KW-0472">Membrane</keyword>
<dbReference type="SUPFAM" id="SSF57567">
    <property type="entry name" value="Serine protease inhibitors"/>
    <property type="match status" value="1"/>
</dbReference>
<keyword evidence="5" id="KW-1185">Reference proteome</keyword>
<name>A0A7E4ZRS7_PANRE</name>
<keyword evidence="2" id="KW-1133">Transmembrane helix</keyword>
<dbReference type="AlphaFoldDB" id="A0A7E4ZRS7"/>
<dbReference type="GO" id="GO:0004867">
    <property type="term" value="F:serine-type endopeptidase inhibitor activity"/>
    <property type="evidence" value="ECO:0007669"/>
    <property type="project" value="UniProtKB-KW"/>
</dbReference>
<organism evidence="5 6">
    <name type="scientific">Panagrellus redivivus</name>
    <name type="common">Microworm</name>
    <dbReference type="NCBI Taxonomy" id="6233"/>
    <lineage>
        <taxon>Eukaryota</taxon>
        <taxon>Metazoa</taxon>
        <taxon>Ecdysozoa</taxon>
        <taxon>Nematoda</taxon>
        <taxon>Chromadorea</taxon>
        <taxon>Rhabditida</taxon>
        <taxon>Tylenchina</taxon>
        <taxon>Panagrolaimomorpha</taxon>
        <taxon>Panagrolaimoidea</taxon>
        <taxon>Panagrolaimidae</taxon>
        <taxon>Panagrellus</taxon>
    </lineage>
</organism>
<evidence type="ECO:0000256" key="1">
    <source>
        <dbReference type="ARBA" id="ARBA00022900"/>
    </source>
</evidence>
<dbReference type="Pfam" id="PF01826">
    <property type="entry name" value="TIL"/>
    <property type="match status" value="1"/>
</dbReference>
<dbReference type="InterPro" id="IPR002919">
    <property type="entry name" value="TIL_dom"/>
</dbReference>
<dbReference type="CDD" id="cd19941">
    <property type="entry name" value="TIL"/>
    <property type="match status" value="1"/>
</dbReference>
<evidence type="ECO:0000256" key="3">
    <source>
        <dbReference type="SAM" id="SignalP"/>
    </source>
</evidence>
<evidence type="ECO:0000313" key="5">
    <source>
        <dbReference type="Proteomes" id="UP000492821"/>
    </source>
</evidence>
<protein>
    <submittedName>
        <fullName evidence="6">TIL domain-containing protein</fullName>
    </submittedName>
</protein>
<dbReference type="InterPro" id="IPR036084">
    <property type="entry name" value="Ser_inhib-like_sf"/>
</dbReference>
<feature type="transmembrane region" description="Helical" evidence="2">
    <location>
        <begin position="410"/>
        <end position="433"/>
    </location>
</feature>
<dbReference type="Proteomes" id="UP000492821">
    <property type="component" value="Unassembled WGS sequence"/>
</dbReference>
<accession>A0A7E4ZRS7</accession>
<reference evidence="5" key="1">
    <citation type="journal article" date="2013" name="Genetics">
        <title>The draft genome and transcriptome of Panagrellus redivivus are shaped by the harsh demands of a free-living lifestyle.</title>
        <authorList>
            <person name="Srinivasan J."/>
            <person name="Dillman A.R."/>
            <person name="Macchietto M.G."/>
            <person name="Heikkinen L."/>
            <person name="Lakso M."/>
            <person name="Fracchia K.M."/>
            <person name="Antoshechkin I."/>
            <person name="Mortazavi A."/>
            <person name="Wong G."/>
            <person name="Sternberg P.W."/>
        </authorList>
    </citation>
    <scope>NUCLEOTIDE SEQUENCE [LARGE SCALE GENOMIC DNA]</scope>
    <source>
        <strain evidence="5">MT8872</strain>
    </source>
</reference>
<dbReference type="WBParaSite" id="Pan_g13286.t3">
    <property type="protein sequence ID" value="Pan_g13286.t3"/>
    <property type="gene ID" value="Pan_g13286"/>
</dbReference>
<reference evidence="6" key="2">
    <citation type="submission" date="2020-10" db="UniProtKB">
        <authorList>
            <consortium name="WormBaseParasite"/>
        </authorList>
    </citation>
    <scope>IDENTIFICATION</scope>
</reference>
<keyword evidence="1" id="KW-0646">Protease inhibitor</keyword>
<proteinExistence type="predicted"/>
<evidence type="ECO:0000313" key="6">
    <source>
        <dbReference type="WBParaSite" id="Pan_g13286.t3"/>
    </source>
</evidence>
<keyword evidence="1" id="KW-0722">Serine protease inhibitor</keyword>
<feature type="domain" description="TIL" evidence="4">
    <location>
        <begin position="81"/>
        <end position="131"/>
    </location>
</feature>
<sequence>MASKGCIIPKMLVEAALFLALFAYGKAQSVTCPPLDPLRLTHNPYSINGLQCKWMITVDQYGCRNVLNDCSTGPSPCQNGGEVLWQCSTCEPSCANLSPTCSNHCGPPSCQCAPGLVRDISSGSCIRPDKCRLTQPTPPLPPQCKFGEVLVRQNCSKLTCERQCEGPPNCNQLCNQLLCICAEGYFRASNGECVAQEQCKTARTPCIMDSDCSSGICGDNKFCTQGGPSRRNDTEILICGFTGCTNHHCNWDDDCHPGAKCINNRCNRGGCHAWSDCPANTGCIDNQCIAVELRPNFCQTDDHCPGASGICVANRCATGCRFFSDCPQNTVCVSGTCHRLVATVREGLRPHSCLTDNQCGTDDICIANRCQKLLFDFSEKHNAAEVIITALIHSDALIRYASSSPTHPRFAAIILIAVLVTIALEACVVQVHLSHNRQMRRSLNEWACVSDRISAQCWQCRTLSISSIDSSSFFPFFVDMTW</sequence>
<evidence type="ECO:0000259" key="4">
    <source>
        <dbReference type="Pfam" id="PF01826"/>
    </source>
</evidence>
<keyword evidence="3" id="KW-0732">Signal</keyword>